<sequence length="437" mass="47515">MDYRNEDQPSGAAPNEIDGLSIVSEEDGAQVEDAGRRTFLKATGIAALGSALAVPFARFFPEGLSPVGIAQAQDMDAYAFKDQLTLLNDRPVNAETAAHLLDDKITPANRLFIRNNGMVPDHALAMDATGWTLTVDGEVDNPLELTLDQLKSDFEVVTRQLVLECGGNGRAFFVPGASGNQWTTGAVGCPEWTGVRMRDVLNAAGVKPTAVYTGHYGNDPHLSGDPDKVSISRGIPIEKALEEDSLIVWAMNGEDLPAIHGFPLRTIVPGYPGSTAQKWLNRIWVRDVVHDGPKMGGYSYRMPAYPVAPGTEVPEEDMVIMTTMPVKSLITSPATGTNSVGRSLDVRGHAWADGDVTSVHVSHDFGQTWQEANLEKPRNKYCWQHFNATIELPQAGYYEIWARATDTNGYTQPVTTPGWNPRGYGNNMVHRIAVIAS</sequence>
<dbReference type="InterPro" id="IPR036374">
    <property type="entry name" value="OxRdtase_Mopterin-bd_sf"/>
</dbReference>
<evidence type="ECO:0000256" key="2">
    <source>
        <dbReference type="ARBA" id="ARBA00022505"/>
    </source>
</evidence>
<keyword evidence="8" id="KW-1185">Reference proteome</keyword>
<accession>A0A916WYM1</accession>
<comment type="caution">
    <text evidence="7">The sequence shown here is derived from an EMBL/GenBank/DDBJ whole genome shotgun (WGS) entry which is preliminary data.</text>
</comment>
<dbReference type="Gene3D" id="3.90.420.10">
    <property type="entry name" value="Oxidoreductase, molybdopterin-binding domain"/>
    <property type="match status" value="1"/>
</dbReference>
<dbReference type="InterPro" id="IPR000572">
    <property type="entry name" value="OxRdtase_Mopterin-bd_dom"/>
</dbReference>
<reference evidence="7" key="1">
    <citation type="journal article" date="2014" name="Int. J. Syst. Evol. Microbiol.">
        <title>Complete genome sequence of Corynebacterium casei LMG S-19264T (=DSM 44701T), isolated from a smear-ripened cheese.</title>
        <authorList>
            <consortium name="US DOE Joint Genome Institute (JGI-PGF)"/>
            <person name="Walter F."/>
            <person name="Albersmeier A."/>
            <person name="Kalinowski J."/>
            <person name="Ruckert C."/>
        </authorList>
    </citation>
    <scope>NUCLEOTIDE SEQUENCE</scope>
    <source>
        <strain evidence="7">CGMCC 1.12426</strain>
    </source>
</reference>
<dbReference type="InterPro" id="IPR014756">
    <property type="entry name" value="Ig_E-set"/>
</dbReference>
<evidence type="ECO:0000256" key="4">
    <source>
        <dbReference type="ARBA" id="ARBA00023002"/>
    </source>
</evidence>
<dbReference type="GO" id="GO:0043546">
    <property type="term" value="F:molybdopterin cofactor binding"/>
    <property type="evidence" value="ECO:0007669"/>
    <property type="project" value="TreeGrafter"/>
</dbReference>
<reference evidence="7" key="2">
    <citation type="submission" date="2020-09" db="EMBL/GenBank/DDBJ databases">
        <authorList>
            <person name="Sun Q."/>
            <person name="Zhou Y."/>
        </authorList>
    </citation>
    <scope>NUCLEOTIDE SEQUENCE</scope>
    <source>
        <strain evidence="7">CGMCC 1.12426</strain>
    </source>
</reference>
<evidence type="ECO:0000313" key="8">
    <source>
        <dbReference type="Proteomes" id="UP000605148"/>
    </source>
</evidence>
<protein>
    <submittedName>
        <fullName evidence="7">Molybdopterin containing oxidoreductase</fullName>
    </submittedName>
</protein>
<dbReference type="InterPro" id="IPR008335">
    <property type="entry name" value="Mopterin_OxRdtase_euk"/>
</dbReference>
<dbReference type="InterPro" id="IPR006311">
    <property type="entry name" value="TAT_signal"/>
</dbReference>
<dbReference type="OrthoDB" id="9778777at2"/>
<dbReference type="GO" id="GO:0020037">
    <property type="term" value="F:heme binding"/>
    <property type="evidence" value="ECO:0007669"/>
    <property type="project" value="TreeGrafter"/>
</dbReference>
<evidence type="ECO:0000259" key="6">
    <source>
        <dbReference type="Pfam" id="PF03404"/>
    </source>
</evidence>
<dbReference type="RefSeq" id="WP_150494977.1">
    <property type="nucleotide sequence ID" value="NZ_BMFA01000002.1"/>
</dbReference>
<dbReference type="Gene3D" id="2.60.40.650">
    <property type="match status" value="1"/>
</dbReference>
<dbReference type="InterPro" id="IPR005066">
    <property type="entry name" value="MoCF_OxRdtse_dimer"/>
</dbReference>
<dbReference type="PRINTS" id="PR00407">
    <property type="entry name" value="EUMOPTERIN"/>
</dbReference>
<feature type="domain" description="Oxidoreductase molybdopterin-binding" evidence="5">
    <location>
        <begin position="126"/>
        <end position="292"/>
    </location>
</feature>
<dbReference type="PANTHER" id="PTHR19372:SF7">
    <property type="entry name" value="SULFITE OXIDASE, MITOCHONDRIAL"/>
    <property type="match status" value="1"/>
</dbReference>
<keyword evidence="3" id="KW-0479">Metal-binding</keyword>
<gene>
    <name evidence="7" type="ORF">GCM10011316_09510</name>
</gene>
<keyword evidence="4" id="KW-0560">Oxidoreductase</keyword>
<dbReference type="GO" id="GO:0006790">
    <property type="term" value="P:sulfur compound metabolic process"/>
    <property type="evidence" value="ECO:0007669"/>
    <property type="project" value="TreeGrafter"/>
</dbReference>
<proteinExistence type="predicted"/>
<dbReference type="SUPFAM" id="SSF56524">
    <property type="entry name" value="Oxidoreductase molybdopterin-binding domain"/>
    <property type="match status" value="1"/>
</dbReference>
<dbReference type="Pfam" id="PF03404">
    <property type="entry name" value="Mo-co_dimer"/>
    <property type="match status" value="1"/>
</dbReference>
<dbReference type="GO" id="GO:0008482">
    <property type="term" value="F:sulfite oxidase activity"/>
    <property type="evidence" value="ECO:0007669"/>
    <property type="project" value="TreeGrafter"/>
</dbReference>
<dbReference type="CDD" id="cd02110">
    <property type="entry name" value="SO_family_Moco_dimer"/>
    <property type="match status" value="1"/>
</dbReference>
<dbReference type="GO" id="GO:0030151">
    <property type="term" value="F:molybdenum ion binding"/>
    <property type="evidence" value="ECO:0007669"/>
    <property type="project" value="InterPro"/>
</dbReference>
<dbReference type="PANTHER" id="PTHR19372">
    <property type="entry name" value="SULFITE REDUCTASE"/>
    <property type="match status" value="1"/>
</dbReference>
<evidence type="ECO:0000259" key="5">
    <source>
        <dbReference type="Pfam" id="PF00174"/>
    </source>
</evidence>
<evidence type="ECO:0000313" key="7">
    <source>
        <dbReference type="EMBL" id="GGB39608.1"/>
    </source>
</evidence>
<organism evidence="7 8">
    <name type="scientific">Roseibium aquae</name>
    <dbReference type="NCBI Taxonomy" id="1323746"/>
    <lineage>
        <taxon>Bacteria</taxon>
        <taxon>Pseudomonadati</taxon>
        <taxon>Pseudomonadota</taxon>
        <taxon>Alphaproteobacteria</taxon>
        <taxon>Hyphomicrobiales</taxon>
        <taxon>Stappiaceae</taxon>
        <taxon>Roseibium</taxon>
    </lineage>
</organism>
<dbReference type="Proteomes" id="UP000605148">
    <property type="component" value="Unassembled WGS sequence"/>
</dbReference>
<keyword evidence="2" id="KW-0500">Molybdenum</keyword>
<dbReference type="SUPFAM" id="SSF81296">
    <property type="entry name" value="E set domains"/>
    <property type="match status" value="1"/>
</dbReference>
<name>A0A916WYM1_9HYPH</name>
<evidence type="ECO:0000256" key="1">
    <source>
        <dbReference type="ARBA" id="ARBA00001924"/>
    </source>
</evidence>
<dbReference type="PROSITE" id="PS51318">
    <property type="entry name" value="TAT"/>
    <property type="match status" value="1"/>
</dbReference>
<feature type="domain" description="Moybdenum cofactor oxidoreductase dimerisation" evidence="6">
    <location>
        <begin position="321"/>
        <end position="435"/>
    </location>
</feature>
<dbReference type="Pfam" id="PF00174">
    <property type="entry name" value="Oxidored_molyb"/>
    <property type="match status" value="1"/>
</dbReference>
<dbReference type="EMBL" id="BMFA01000002">
    <property type="protein sequence ID" value="GGB39608.1"/>
    <property type="molecule type" value="Genomic_DNA"/>
</dbReference>
<evidence type="ECO:0000256" key="3">
    <source>
        <dbReference type="ARBA" id="ARBA00022723"/>
    </source>
</evidence>
<dbReference type="AlphaFoldDB" id="A0A916WYM1"/>
<comment type="cofactor">
    <cofactor evidence="1">
        <name>Mo-molybdopterin</name>
        <dbReference type="ChEBI" id="CHEBI:71302"/>
    </cofactor>
</comment>